<dbReference type="AlphaFoldDB" id="A0AAI9Y8B6"/>
<keyword evidence="4" id="KW-1185">Reference proteome</keyword>
<feature type="signal peptide" evidence="2">
    <location>
        <begin position="1"/>
        <end position="19"/>
    </location>
</feature>
<gene>
    <name evidence="3" type="ORF">CCUS01_14841</name>
</gene>
<comment type="caution">
    <text evidence="3">The sequence shown here is derived from an EMBL/GenBank/DDBJ whole genome shotgun (WGS) entry which is preliminary data.</text>
</comment>
<feature type="region of interest" description="Disordered" evidence="1">
    <location>
        <begin position="414"/>
        <end position="434"/>
    </location>
</feature>
<organism evidence="3 4">
    <name type="scientific">Colletotrichum cuscutae</name>
    <dbReference type="NCBI Taxonomy" id="1209917"/>
    <lineage>
        <taxon>Eukaryota</taxon>
        <taxon>Fungi</taxon>
        <taxon>Dikarya</taxon>
        <taxon>Ascomycota</taxon>
        <taxon>Pezizomycotina</taxon>
        <taxon>Sordariomycetes</taxon>
        <taxon>Hypocreomycetidae</taxon>
        <taxon>Glomerellales</taxon>
        <taxon>Glomerellaceae</taxon>
        <taxon>Colletotrichum</taxon>
        <taxon>Colletotrichum acutatum species complex</taxon>
    </lineage>
</organism>
<proteinExistence type="predicted"/>
<feature type="region of interest" description="Disordered" evidence="1">
    <location>
        <begin position="140"/>
        <end position="183"/>
    </location>
</feature>
<name>A0AAI9Y8B6_9PEZI</name>
<evidence type="ECO:0000313" key="4">
    <source>
        <dbReference type="Proteomes" id="UP001239213"/>
    </source>
</evidence>
<accession>A0AAI9Y8B6</accession>
<evidence type="ECO:0000256" key="1">
    <source>
        <dbReference type="SAM" id="MobiDB-lite"/>
    </source>
</evidence>
<keyword evidence="2" id="KW-0732">Signal</keyword>
<feature type="compositionally biased region" description="Gly residues" evidence="1">
    <location>
        <begin position="171"/>
        <end position="180"/>
    </location>
</feature>
<evidence type="ECO:0000313" key="3">
    <source>
        <dbReference type="EMBL" id="KAK1487839.1"/>
    </source>
</evidence>
<evidence type="ECO:0000256" key="2">
    <source>
        <dbReference type="SAM" id="SignalP"/>
    </source>
</evidence>
<sequence length="688" mass="75871">MGWDSTLCLTWIDLGCLFCERLFLLTPEESGVYRVPQFRADDTRDKTRHGRGDEHECPKGQDLAVKGNISNYSYGALDERLDEQSRRATCEEGWRIQPYGDTGISCLMRKTFLFFFFCSGAAKPGRATRETTLQGHCQEEARLRFGGDDDGGGGGGGGRGGEKEKQKKRGAGGGGGGGQSGYVNERREKGASIEGVDAKLHVGEVLRVGYPSFGASCPVLAALRSIPVLYLALGPWSLGPLTVTLRRRSRWLTGLAMLTTYYSARLWRRKRAPAPMCVLVHDPSSDLVLVSVLSQSHEKGPLTLQMPPYPLPPSRVHVHAPPFPCPQNPLPFCTHLTGRTIDPSLCYQLRYSSTFDRLRAENQQDWSRYKFPFLMIVVPLQSSRKAIREERNAGGETRELAGAGTATIHLLLLSPNTHPPTTTGDRPNRHSAGADRRCNVSCEQLARAAGSGLAGLAASSFVAAFKKAGGAKTRRMPNPVFLPHPPNFVCSASTSRAASFVQLESIQEPAPVQLKPAILMFFSRHLRCAPFSVHSGIRIPEGLRILICSSRTHLCATPLPPGPHSKSNPALSPAPMPVINLTFSGTLNYLEKQSHPNSPVFPRSVDACLLRSPTVKRRSSRFFGGLLVCRLLNRPGLPPTYLHSHFNACFYSCSFYQKQVLRPRLEERSRDVLNYMSRWQITFIVHLP</sequence>
<dbReference type="EMBL" id="MPDP01000053">
    <property type="protein sequence ID" value="KAK1487839.1"/>
    <property type="molecule type" value="Genomic_DNA"/>
</dbReference>
<feature type="compositionally biased region" description="Polar residues" evidence="1">
    <location>
        <begin position="414"/>
        <end position="425"/>
    </location>
</feature>
<dbReference type="Proteomes" id="UP001239213">
    <property type="component" value="Unassembled WGS sequence"/>
</dbReference>
<feature type="chain" id="PRO_5042497174" evidence="2">
    <location>
        <begin position="20"/>
        <end position="688"/>
    </location>
</feature>
<protein>
    <submittedName>
        <fullName evidence="3">Uncharacterized protein</fullName>
    </submittedName>
</protein>
<reference evidence="3" key="1">
    <citation type="submission" date="2016-11" db="EMBL/GenBank/DDBJ databases">
        <title>The genome sequence of Colletotrichum cuscutae.</title>
        <authorList>
            <person name="Baroncelli R."/>
        </authorList>
    </citation>
    <scope>NUCLEOTIDE SEQUENCE</scope>
    <source>
        <strain evidence="3">IMI 304802</strain>
    </source>
</reference>